<evidence type="ECO:0000313" key="3">
    <source>
        <dbReference type="Proteomes" id="UP001324287"/>
    </source>
</evidence>
<dbReference type="Proteomes" id="UP001324287">
    <property type="component" value="Chromosome"/>
</dbReference>
<evidence type="ECO:0000313" key="2">
    <source>
        <dbReference type="EMBL" id="WRL62924.1"/>
    </source>
</evidence>
<dbReference type="EMBL" id="CP141261">
    <property type="protein sequence ID" value="WRL62924.1"/>
    <property type="molecule type" value="Genomic_DNA"/>
</dbReference>
<keyword evidence="3" id="KW-1185">Reference proteome</keyword>
<keyword evidence="1" id="KW-0472">Membrane</keyword>
<sequence length="50" mass="5450">MTAAMSTGAAWLLAVRRQFQRRVVAYPAAALVVLAVSVITILLRRGIPRN</sequence>
<dbReference type="RefSeq" id="WP_324274273.1">
    <property type="nucleotide sequence ID" value="NZ_CP141261.1"/>
</dbReference>
<gene>
    <name evidence="2" type="ORF">U6N30_24125</name>
</gene>
<proteinExistence type="predicted"/>
<evidence type="ECO:0000256" key="1">
    <source>
        <dbReference type="SAM" id="Phobius"/>
    </source>
</evidence>
<protein>
    <submittedName>
        <fullName evidence="2">Uncharacterized protein</fullName>
    </submittedName>
</protein>
<keyword evidence="1" id="KW-0812">Transmembrane</keyword>
<name>A0ABZ1AWU0_9ACTN</name>
<feature type="transmembrane region" description="Helical" evidence="1">
    <location>
        <begin position="23"/>
        <end position="43"/>
    </location>
</feature>
<organism evidence="2 3">
    <name type="scientific">Blastococcus brunescens</name>
    <dbReference type="NCBI Taxonomy" id="1564165"/>
    <lineage>
        <taxon>Bacteria</taxon>
        <taxon>Bacillati</taxon>
        <taxon>Actinomycetota</taxon>
        <taxon>Actinomycetes</taxon>
        <taxon>Geodermatophilales</taxon>
        <taxon>Geodermatophilaceae</taxon>
        <taxon>Blastococcus</taxon>
    </lineage>
</organism>
<keyword evidence="1" id="KW-1133">Transmembrane helix</keyword>
<reference evidence="2 3" key="1">
    <citation type="submission" date="2023-12" db="EMBL/GenBank/DDBJ databases">
        <title>Blastococcus brunescens sp. nov., an actonobacterium isolated from sandstone collected in sahara desert.</title>
        <authorList>
            <person name="Gtari M."/>
            <person name="Ghodhbane F."/>
        </authorList>
    </citation>
    <scope>NUCLEOTIDE SEQUENCE [LARGE SCALE GENOMIC DNA]</scope>
    <source>
        <strain evidence="2 3">BMG 8361</strain>
    </source>
</reference>
<accession>A0ABZ1AWU0</accession>